<organism evidence="1 2">
    <name type="scientific">Xanthobacter oligotrophicus</name>
    <dbReference type="NCBI Taxonomy" id="2607286"/>
    <lineage>
        <taxon>Bacteria</taxon>
        <taxon>Pseudomonadati</taxon>
        <taxon>Pseudomonadota</taxon>
        <taxon>Alphaproteobacteria</taxon>
        <taxon>Hyphomicrobiales</taxon>
        <taxon>Xanthobacteraceae</taxon>
        <taxon>Xanthobacter</taxon>
    </lineage>
</organism>
<reference evidence="1 2" key="1">
    <citation type="submission" date="2024-02" db="EMBL/GenBank/DDBJ databases">
        <title>Expansion and revision of Xanthobacter and proposal of Roseixanthobacter gen. nov.</title>
        <authorList>
            <person name="Soltysiak M.P.M."/>
            <person name="Jalihal A."/>
            <person name="Ory A."/>
            <person name="Chrisophersen C."/>
            <person name="Lee A.D."/>
            <person name="Boulton J."/>
            <person name="Springer M."/>
        </authorList>
    </citation>
    <scope>NUCLEOTIDE SEQUENCE [LARGE SCALE GENOMIC DNA]</scope>
    <source>
        <strain evidence="1 2">23A</strain>
    </source>
</reference>
<dbReference type="RefSeq" id="WP_393994667.1">
    <property type="nucleotide sequence ID" value="NZ_JBAFVH010000022.1"/>
</dbReference>
<proteinExistence type="predicted"/>
<sequence length="326" mass="33137">MISIQSYGVAFPTLRLSAQAYRDAWGTCSAKGLRRKAFCAFDEDPLTLAIAAARAAMAGGQAEAGHVGALFVGATTWPYEEKPAAATIVTAVLGTAAVRTVELRGSRQAGLQALLAATDYVMAHPDHLALAVAVDAPSAPADAPYEHALAAGAAAFVVGSRPAIARITGDAAVTVETFGSRFRRHGEAHIHDLELRVDDDAKSLNALAAVLPNGGAARLATGGSNEFAARAAKQLGGEPDGLWPDLGDTGAAGACIALAHSLDVATVGERILALAVGGGATAVTLDVTAPAARPAGVMDALRAGRDVDYLSYLKHKRVIGAKGAFA</sequence>
<dbReference type="Gene3D" id="3.40.47.10">
    <property type="match status" value="1"/>
</dbReference>
<evidence type="ECO:0000313" key="1">
    <source>
        <dbReference type="EMBL" id="MFG1375140.1"/>
    </source>
</evidence>
<name>A0ABW7A4C2_9HYPH</name>
<dbReference type="EMBL" id="JBAFVH010000022">
    <property type="protein sequence ID" value="MFG1375140.1"/>
    <property type="molecule type" value="Genomic_DNA"/>
</dbReference>
<accession>A0ABW7A4C2</accession>
<dbReference type="InterPro" id="IPR016039">
    <property type="entry name" value="Thiolase-like"/>
</dbReference>
<keyword evidence="2" id="KW-1185">Reference proteome</keyword>
<dbReference type="Proteomes" id="UP001604002">
    <property type="component" value="Unassembled WGS sequence"/>
</dbReference>
<dbReference type="SUPFAM" id="SSF53901">
    <property type="entry name" value="Thiolase-like"/>
    <property type="match status" value="1"/>
</dbReference>
<comment type="caution">
    <text evidence="1">The sequence shown here is derived from an EMBL/GenBank/DDBJ whole genome shotgun (WGS) entry which is preliminary data.</text>
</comment>
<protein>
    <recommendedName>
        <fullName evidence="3">3-hydroxy-3-methylglutaryl CoA synthase</fullName>
    </recommendedName>
</protein>
<gene>
    <name evidence="1" type="ORF">V5F32_23445</name>
</gene>
<evidence type="ECO:0008006" key="3">
    <source>
        <dbReference type="Google" id="ProtNLM"/>
    </source>
</evidence>
<evidence type="ECO:0000313" key="2">
    <source>
        <dbReference type="Proteomes" id="UP001604002"/>
    </source>
</evidence>